<dbReference type="EMBL" id="LWQU01000137">
    <property type="protein sequence ID" value="OAN50613.1"/>
    <property type="molecule type" value="Genomic_DNA"/>
</dbReference>
<proteinExistence type="predicted"/>
<sequence>METPEDETLFRQSSGLGIVTLNRPKALNALSPTQFGAIDARLAAWAADPTIRVVMIEGAGQRAFSAGGDIKAVWDGRQKCDEAGNRELFRAEYRLDRRIHHYAKPYVAVLDGIVMGGGAGVSINGRFRVATERSLFAMPECAIGFFPDVGATHFLSRCPGRLGLFLGLTGARLGPADMLAAGLATHFVPAAGLEDLRAGLEQASRQGDAAQAVADLLERLHQSPGPSALAGRLATIEQVCRADGPEAMIAALDAVGEDWADLAAAAMRAASPTSLVVTWRQLTEGQGLGFDDAIRREFRLACTLLQGSEFHEGIRALVIDKDKSPRWRPASLAELPAPEIDRLFAGVNDELTFP</sequence>
<evidence type="ECO:0000256" key="1">
    <source>
        <dbReference type="ARBA" id="ARBA00001709"/>
    </source>
</evidence>
<evidence type="ECO:0000256" key="3">
    <source>
        <dbReference type="ARBA" id="ARBA00022801"/>
    </source>
</evidence>
<dbReference type="Gene3D" id="3.90.226.10">
    <property type="entry name" value="2-enoyl-CoA Hydratase, Chain A, domain 1"/>
    <property type="match status" value="1"/>
</dbReference>
<dbReference type="Pfam" id="PF16113">
    <property type="entry name" value="ECH_2"/>
    <property type="match status" value="1"/>
</dbReference>
<gene>
    <name evidence="5" type="ORF">A6A05_12080</name>
</gene>
<dbReference type="RefSeq" id="WP_068500169.1">
    <property type="nucleotide sequence ID" value="NZ_LWQU01000137.1"/>
</dbReference>
<dbReference type="OrthoDB" id="9790967at2"/>
<keyword evidence="6" id="KW-1185">Reference proteome</keyword>
<dbReference type="PANTHER" id="PTHR43176:SF3">
    <property type="entry name" value="3-HYDROXYISOBUTYRYL-COA HYDROLASE, MITOCHONDRIAL"/>
    <property type="match status" value="1"/>
</dbReference>
<dbReference type="CDD" id="cd06558">
    <property type="entry name" value="crotonase-like"/>
    <property type="match status" value="1"/>
</dbReference>
<dbReference type="AlphaFoldDB" id="A0A178MPX6"/>
<name>A0A178MPX6_9PROT</name>
<comment type="caution">
    <text evidence="5">The sequence shown here is derived from an EMBL/GenBank/DDBJ whole genome shotgun (WGS) entry which is preliminary data.</text>
</comment>
<reference evidence="5 6" key="1">
    <citation type="submission" date="2016-04" db="EMBL/GenBank/DDBJ databases">
        <title>Draft genome sequence of freshwater magnetotactic bacteria Magnetospirillum marisnigri SP-1 and Magnetospirillum moscoviense BB-1.</title>
        <authorList>
            <person name="Koziaeva V."/>
            <person name="Dziuba M.V."/>
            <person name="Ivanov T.M."/>
            <person name="Kuznetsov B."/>
            <person name="Grouzdev D.S."/>
        </authorList>
    </citation>
    <scope>NUCLEOTIDE SEQUENCE [LARGE SCALE GENOMIC DNA]</scope>
    <source>
        <strain evidence="5 6">BB-1</strain>
    </source>
</reference>
<dbReference type="PANTHER" id="PTHR43176">
    <property type="entry name" value="3-HYDROXYISOBUTYRYL-COA HYDROLASE-RELATED"/>
    <property type="match status" value="1"/>
</dbReference>
<dbReference type="GO" id="GO:0003860">
    <property type="term" value="F:3-hydroxyisobutyryl-CoA hydrolase activity"/>
    <property type="evidence" value="ECO:0007669"/>
    <property type="project" value="UniProtKB-EC"/>
</dbReference>
<dbReference type="InterPro" id="IPR029045">
    <property type="entry name" value="ClpP/crotonase-like_dom_sf"/>
</dbReference>
<dbReference type="InterPro" id="IPR045004">
    <property type="entry name" value="ECH_dom"/>
</dbReference>
<organism evidence="5 6">
    <name type="scientific">Magnetospirillum moscoviense</name>
    <dbReference type="NCBI Taxonomy" id="1437059"/>
    <lineage>
        <taxon>Bacteria</taxon>
        <taxon>Pseudomonadati</taxon>
        <taxon>Pseudomonadota</taxon>
        <taxon>Alphaproteobacteria</taxon>
        <taxon>Rhodospirillales</taxon>
        <taxon>Rhodospirillaceae</taxon>
        <taxon>Magnetospirillum</taxon>
    </lineage>
</organism>
<dbReference type="EC" id="3.1.2.4" evidence="2"/>
<dbReference type="InterPro" id="IPR032259">
    <property type="entry name" value="HIBYL-CoA-H"/>
</dbReference>
<dbReference type="NCBIfam" id="NF004127">
    <property type="entry name" value="PRK05617.1"/>
    <property type="match status" value="1"/>
</dbReference>
<protein>
    <recommendedName>
        <fullName evidence="2">3-hydroxyisobutyryl-CoA hydrolase</fullName>
        <ecNumber evidence="2">3.1.2.4</ecNumber>
    </recommendedName>
</protein>
<evidence type="ECO:0000259" key="4">
    <source>
        <dbReference type="Pfam" id="PF16113"/>
    </source>
</evidence>
<feature type="domain" description="Enoyl-CoA hydratase/isomerase" evidence="4">
    <location>
        <begin position="17"/>
        <end position="344"/>
    </location>
</feature>
<dbReference type="STRING" id="1437059.A6A05_12080"/>
<dbReference type="Proteomes" id="UP000078543">
    <property type="component" value="Unassembled WGS sequence"/>
</dbReference>
<evidence type="ECO:0000256" key="2">
    <source>
        <dbReference type="ARBA" id="ARBA00011915"/>
    </source>
</evidence>
<dbReference type="GO" id="GO:0006574">
    <property type="term" value="P:L-valine catabolic process"/>
    <property type="evidence" value="ECO:0007669"/>
    <property type="project" value="TreeGrafter"/>
</dbReference>
<evidence type="ECO:0000313" key="6">
    <source>
        <dbReference type="Proteomes" id="UP000078543"/>
    </source>
</evidence>
<keyword evidence="3" id="KW-0378">Hydrolase</keyword>
<accession>A0A178MPX6</accession>
<dbReference type="SUPFAM" id="SSF52096">
    <property type="entry name" value="ClpP/crotonase"/>
    <property type="match status" value="1"/>
</dbReference>
<evidence type="ECO:0000313" key="5">
    <source>
        <dbReference type="EMBL" id="OAN50613.1"/>
    </source>
</evidence>
<comment type="catalytic activity">
    <reaction evidence="1">
        <text>3-hydroxy-2-methylpropanoyl-CoA + H2O = 3-hydroxy-2-methylpropanoate + CoA + H(+)</text>
        <dbReference type="Rhea" id="RHEA:20888"/>
        <dbReference type="ChEBI" id="CHEBI:11805"/>
        <dbReference type="ChEBI" id="CHEBI:15377"/>
        <dbReference type="ChEBI" id="CHEBI:15378"/>
        <dbReference type="ChEBI" id="CHEBI:57287"/>
        <dbReference type="ChEBI" id="CHEBI:57340"/>
        <dbReference type="EC" id="3.1.2.4"/>
    </reaction>
</comment>